<reference evidence="1" key="1">
    <citation type="submission" date="2013-07" db="EMBL/GenBank/DDBJ databases">
        <title>The genome of an arbuscular mycorrhizal fungus provides insights into the evolution of the oldest plant symbiosis.</title>
        <authorList>
            <consortium name="DOE Joint Genome Institute"/>
            <person name="Tisserant E."/>
            <person name="Malbreil M."/>
            <person name="Kuo A."/>
            <person name="Kohler A."/>
            <person name="Symeonidi A."/>
            <person name="Balestrini R."/>
            <person name="Charron P."/>
            <person name="Duensing N."/>
            <person name="Frei-dit-Frey N."/>
            <person name="Gianinazzi-Pearson V."/>
            <person name="Gilbert B."/>
            <person name="Handa Y."/>
            <person name="Hijri M."/>
            <person name="Kaul R."/>
            <person name="Kawaguchi M."/>
            <person name="Krajinski F."/>
            <person name="Lammers P."/>
            <person name="Lapierre D."/>
            <person name="Masclaux F.G."/>
            <person name="Murat C."/>
            <person name="Morin E."/>
            <person name="Ndikumana S."/>
            <person name="Pagni M."/>
            <person name="Petitpierre D."/>
            <person name="Requena N."/>
            <person name="Rosikiewicz P."/>
            <person name="Riley R."/>
            <person name="Saito K."/>
            <person name="San Clemente H."/>
            <person name="Shapiro H."/>
            <person name="van Tuinen D."/>
            <person name="Becard G."/>
            <person name="Bonfante P."/>
            <person name="Paszkowski U."/>
            <person name="Shachar-Hill Y."/>
            <person name="Young J.P."/>
            <person name="Sanders I.R."/>
            <person name="Henrissat B."/>
            <person name="Rensing S.A."/>
            <person name="Grigoriev I.V."/>
            <person name="Corradi N."/>
            <person name="Roux C."/>
            <person name="Martin F."/>
        </authorList>
    </citation>
    <scope>NUCLEOTIDE SEQUENCE</scope>
    <source>
        <strain evidence="1">DAOM 197198</strain>
    </source>
</reference>
<name>U9T4X4_RHIID</name>
<dbReference type="HOGENOM" id="CLU_202050_0_0_1"/>
<gene>
    <name evidence="1" type="ORF">GLOINDRAFT_5780</name>
</gene>
<dbReference type="VEuPathDB" id="FungiDB:RhiirFUN_019130"/>
<evidence type="ECO:0000313" key="1">
    <source>
        <dbReference type="EMBL" id="ESA03190.1"/>
    </source>
</evidence>
<accession>U9T4X4</accession>
<dbReference type="AlphaFoldDB" id="U9T4X4"/>
<proteinExistence type="predicted"/>
<dbReference type="EMBL" id="KI295194">
    <property type="protein sequence ID" value="ESA03190.1"/>
    <property type="molecule type" value="Genomic_DNA"/>
</dbReference>
<organism evidence="1">
    <name type="scientific">Rhizophagus irregularis (strain DAOM 181602 / DAOM 197198 / MUCL 43194)</name>
    <name type="common">Arbuscular mycorrhizal fungus</name>
    <name type="synonym">Glomus intraradices</name>
    <dbReference type="NCBI Taxonomy" id="747089"/>
    <lineage>
        <taxon>Eukaryota</taxon>
        <taxon>Fungi</taxon>
        <taxon>Fungi incertae sedis</taxon>
        <taxon>Mucoromycota</taxon>
        <taxon>Glomeromycotina</taxon>
        <taxon>Glomeromycetes</taxon>
        <taxon>Glomerales</taxon>
        <taxon>Glomeraceae</taxon>
        <taxon>Rhizophagus</taxon>
    </lineage>
</organism>
<protein>
    <submittedName>
        <fullName evidence="1">Uncharacterized protein</fullName>
    </submittedName>
</protein>
<sequence length="55" mass="6600">MSILNLRLQCIDLMRQEMDTESEEIMSRYNSMNDIIKVAEKNHNLKENLKQKMDI</sequence>